<evidence type="ECO:0000313" key="3">
    <source>
        <dbReference type="Proteomes" id="UP000236743"/>
    </source>
</evidence>
<reference evidence="2 3" key="1">
    <citation type="submission" date="2016-10" db="EMBL/GenBank/DDBJ databases">
        <authorList>
            <person name="de Groot N.N."/>
        </authorList>
    </citation>
    <scope>NUCLEOTIDE SEQUENCE [LARGE SCALE GENOMIC DNA]</scope>
    <source>
        <strain evidence="2 3">DSM 26656</strain>
    </source>
</reference>
<organism evidence="2 3">
    <name type="scientific">Bosea lathyri</name>
    <dbReference type="NCBI Taxonomy" id="1036778"/>
    <lineage>
        <taxon>Bacteria</taxon>
        <taxon>Pseudomonadati</taxon>
        <taxon>Pseudomonadota</taxon>
        <taxon>Alphaproteobacteria</taxon>
        <taxon>Hyphomicrobiales</taxon>
        <taxon>Boseaceae</taxon>
        <taxon>Bosea</taxon>
    </lineage>
</organism>
<protein>
    <submittedName>
        <fullName evidence="2">Uncharacterized protein</fullName>
    </submittedName>
</protein>
<name>A0A1H5SNN6_9HYPH</name>
<sequence>MPPKFPVGAADGDDRALSGIDGLIIAFVFLLASVAAASSLPQTAPQQGAPMAVLFPPWISRADAIASSFAAGHLVLRTGRLSSIVIVASGTEASTRMARPAGAWMTLALAGLAGCLDMPVTLEPSP</sequence>
<keyword evidence="3" id="KW-1185">Reference proteome</keyword>
<dbReference type="OrthoDB" id="8161683at2"/>
<keyword evidence="1" id="KW-0812">Transmembrane</keyword>
<evidence type="ECO:0000256" key="1">
    <source>
        <dbReference type="SAM" id="Phobius"/>
    </source>
</evidence>
<evidence type="ECO:0000313" key="2">
    <source>
        <dbReference type="EMBL" id="SEF51441.1"/>
    </source>
</evidence>
<dbReference type="AlphaFoldDB" id="A0A1H5SNN6"/>
<dbReference type="RefSeq" id="WP_146071242.1">
    <property type="nucleotide sequence ID" value="NZ_FNUY01000001.1"/>
</dbReference>
<dbReference type="Proteomes" id="UP000236743">
    <property type="component" value="Unassembled WGS sequence"/>
</dbReference>
<accession>A0A1H5SNN6</accession>
<proteinExistence type="predicted"/>
<gene>
    <name evidence="2" type="ORF">SAMN04488115_101324</name>
</gene>
<dbReference type="EMBL" id="FNUY01000001">
    <property type="protein sequence ID" value="SEF51441.1"/>
    <property type="molecule type" value="Genomic_DNA"/>
</dbReference>
<keyword evidence="1" id="KW-1133">Transmembrane helix</keyword>
<feature type="transmembrane region" description="Helical" evidence="1">
    <location>
        <begin position="20"/>
        <end position="40"/>
    </location>
</feature>
<keyword evidence="1" id="KW-0472">Membrane</keyword>